<dbReference type="Pfam" id="PF00658">
    <property type="entry name" value="MLLE"/>
    <property type="match status" value="1"/>
</dbReference>
<sequence>SAHYPGGSLIRRGSIATVRQASTQVPRVVAATQKTSMSTVACDVLIELVTSSSLGMLEQGDLPLPVEPLTASVLAAAPLIDQKQILGERLYPLIHAIHPILAGKITGMLLEIDNSELLHMLESPESLHQKERSRFCLLHDAIAVLQAHQAKEGSSKK</sequence>
<reference evidence="2" key="3">
    <citation type="submission" date="2025-09" db="UniProtKB">
        <authorList>
            <consortium name="Ensembl"/>
        </authorList>
    </citation>
    <scope>IDENTIFICATION</scope>
</reference>
<dbReference type="Ensembl" id="ENSSFAT00005034855.1">
    <property type="protein sequence ID" value="ENSSFAP00005033593.1"/>
    <property type="gene ID" value="ENSSFAG00005017074.1"/>
</dbReference>
<keyword evidence="3" id="KW-1185">Reference proteome</keyword>
<dbReference type="SMART" id="SM00517">
    <property type="entry name" value="PolyA"/>
    <property type="match status" value="1"/>
</dbReference>
<evidence type="ECO:0000259" key="1">
    <source>
        <dbReference type="PROSITE" id="PS51309"/>
    </source>
</evidence>
<name>A0A672HWH2_SALFA</name>
<proteinExistence type="predicted"/>
<evidence type="ECO:0000313" key="2">
    <source>
        <dbReference type="Ensembl" id="ENSSFAP00005033593.1"/>
    </source>
</evidence>
<reference evidence="2" key="2">
    <citation type="submission" date="2025-08" db="UniProtKB">
        <authorList>
            <consortium name="Ensembl"/>
        </authorList>
    </citation>
    <scope>IDENTIFICATION</scope>
</reference>
<feature type="domain" description="PABC" evidence="1">
    <location>
        <begin position="66"/>
        <end position="143"/>
    </location>
</feature>
<dbReference type="FunFam" id="1.10.1900.10:FF:000001">
    <property type="entry name" value="Polyadenylate-binding protein"/>
    <property type="match status" value="1"/>
</dbReference>
<dbReference type="Proteomes" id="UP000472267">
    <property type="component" value="Chromosome 20"/>
</dbReference>
<protein>
    <recommendedName>
        <fullName evidence="1">PABC domain-containing protein</fullName>
    </recommendedName>
</protein>
<dbReference type="Gene3D" id="1.10.1900.10">
    <property type="entry name" value="c-terminal domain of poly(a) binding protein"/>
    <property type="match status" value="1"/>
</dbReference>
<dbReference type="InterPro" id="IPR036053">
    <property type="entry name" value="PABP-dom"/>
</dbReference>
<dbReference type="AlphaFoldDB" id="A0A672HWH2"/>
<dbReference type="PROSITE" id="PS51309">
    <property type="entry name" value="PABC"/>
    <property type="match status" value="1"/>
</dbReference>
<dbReference type="SUPFAM" id="SSF63570">
    <property type="entry name" value="PABC (PABP) domain"/>
    <property type="match status" value="1"/>
</dbReference>
<evidence type="ECO:0000313" key="3">
    <source>
        <dbReference type="Proteomes" id="UP000472267"/>
    </source>
</evidence>
<dbReference type="GO" id="GO:0003723">
    <property type="term" value="F:RNA binding"/>
    <property type="evidence" value="ECO:0007669"/>
    <property type="project" value="InterPro"/>
</dbReference>
<organism evidence="2 3">
    <name type="scientific">Salarias fasciatus</name>
    <name type="common">Jewelled blenny</name>
    <name type="synonym">Blennius fasciatus</name>
    <dbReference type="NCBI Taxonomy" id="181472"/>
    <lineage>
        <taxon>Eukaryota</taxon>
        <taxon>Metazoa</taxon>
        <taxon>Chordata</taxon>
        <taxon>Craniata</taxon>
        <taxon>Vertebrata</taxon>
        <taxon>Euteleostomi</taxon>
        <taxon>Actinopterygii</taxon>
        <taxon>Neopterygii</taxon>
        <taxon>Teleostei</taxon>
        <taxon>Neoteleostei</taxon>
        <taxon>Acanthomorphata</taxon>
        <taxon>Ovalentaria</taxon>
        <taxon>Blenniimorphae</taxon>
        <taxon>Blenniiformes</taxon>
        <taxon>Blennioidei</taxon>
        <taxon>Blenniidae</taxon>
        <taxon>Salariinae</taxon>
        <taxon>Salarias</taxon>
    </lineage>
</organism>
<reference evidence="2" key="1">
    <citation type="submission" date="2019-06" db="EMBL/GenBank/DDBJ databases">
        <authorList>
            <consortium name="Wellcome Sanger Institute Data Sharing"/>
        </authorList>
    </citation>
    <scope>NUCLEOTIDE SEQUENCE [LARGE SCALE GENOMIC DNA]</scope>
</reference>
<accession>A0A672HWH2</accession>
<dbReference type="InterPro" id="IPR002004">
    <property type="entry name" value="PABP_HYD_C"/>
</dbReference>
<dbReference type="InParanoid" id="A0A672HWH2"/>